<organism evidence="1 2">
    <name type="scientific">Lupinus albus</name>
    <name type="common">White lupine</name>
    <name type="synonym">Lupinus termis</name>
    <dbReference type="NCBI Taxonomy" id="3870"/>
    <lineage>
        <taxon>Eukaryota</taxon>
        <taxon>Viridiplantae</taxon>
        <taxon>Streptophyta</taxon>
        <taxon>Embryophyta</taxon>
        <taxon>Tracheophyta</taxon>
        <taxon>Spermatophyta</taxon>
        <taxon>Magnoliopsida</taxon>
        <taxon>eudicotyledons</taxon>
        <taxon>Gunneridae</taxon>
        <taxon>Pentapetalae</taxon>
        <taxon>rosids</taxon>
        <taxon>fabids</taxon>
        <taxon>Fabales</taxon>
        <taxon>Fabaceae</taxon>
        <taxon>Papilionoideae</taxon>
        <taxon>50 kb inversion clade</taxon>
        <taxon>genistoids sensu lato</taxon>
        <taxon>core genistoids</taxon>
        <taxon>Genisteae</taxon>
        <taxon>Lupinus</taxon>
    </lineage>
</organism>
<dbReference type="AlphaFoldDB" id="A0A6A5LPC3"/>
<evidence type="ECO:0000313" key="2">
    <source>
        <dbReference type="Proteomes" id="UP000447434"/>
    </source>
</evidence>
<evidence type="ECO:0000313" key="1">
    <source>
        <dbReference type="EMBL" id="KAE9595381.1"/>
    </source>
</evidence>
<dbReference type="PANTHER" id="PTHR31170">
    <property type="entry name" value="BNAC04G53230D PROTEIN"/>
    <property type="match status" value="1"/>
</dbReference>
<gene>
    <name evidence="1" type="ORF">Lalb_Chr17g0338201</name>
</gene>
<dbReference type="Pfam" id="PF03140">
    <property type="entry name" value="DUF247"/>
    <property type="match status" value="1"/>
</dbReference>
<accession>A0A6A5LPC3</accession>
<proteinExistence type="predicted"/>
<dbReference type="EMBL" id="WOCE01000017">
    <property type="protein sequence ID" value="KAE9595381.1"/>
    <property type="molecule type" value="Genomic_DNA"/>
</dbReference>
<comment type="caution">
    <text evidence="1">The sequence shown here is derived from an EMBL/GenBank/DDBJ whole genome shotgun (WGS) entry which is preliminary data.</text>
</comment>
<dbReference type="Proteomes" id="UP000447434">
    <property type="component" value="Chromosome 17"/>
</dbReference>
<dbReference type="OrthoDB" id="1385425at2759"/>
<name>A0A6A5LPC3_LUPAL</name>
<protein>
    <submittedName>
        <fullName evidence="1">Uncharacterized protein</fullName>
    </submittedName>
</protein>
<dbReference type="PANTHER" id="PTHR31170:SF25">
    <property type="entry name" value="BNAA09G04570D PROTEIN"/>
    <property type="match status" value="1"/>
</dbReference>
<dbReference type="InterPro" id="IPR004158">
    <property type="entry name" value="DUF247_pln"/>
</dbReference>
<reference evidence="2" key="1">
    <citation type="journal article" date="2020" name="Nat. Commun.">
        <title>Genome sequence of the cluster root forming white lupin.</title>
        <authorList>
            <person name="Hufnagel B."/>
            <person name="Marques A."/>
            <person name="Soriano A."/>
            <person name="Marques L."/>
            <person name="Divol F."/>
            <person name="Doumas P."/>
            <person name="Sallet E."/>
            <person name="Mancinotti D."/>
            <person name="Carrere S."/>
            <person name="Marande W."/>
            <person name="Arribat S."/>
            <person name="Keller J."/>
            <person name="Huneau C."/>
            <person name="Blein T."/>
            <person name="Aime D."/>
            <person name="Laguerre M."/>
            <person name="Taylor J."/>
            <person name="Schubert V."/>
            <person name="Nelson M."/>
            <person name="Geu-Flores F."/>
            <person name="Crespi M."/>
            <person name="Gallardo-Guerrero K."/>
            <person name="Delaux P.-M."/>
            <person name="Salse J."/>
            <person name="Berges H."/>
            <person name="Guyot R."/>
            <person name="Gouzy J."/>
            <person name="Peret B."/>
        </authorList>
    </citation>
    <scope>NUCLEOTIDE SEQUENCE [LARGE SCALE GENOMIC DNA]</scope>
    <source>
        <strain evidence="2">cv. Amiga</strain>
    </source>
</reference>
<sequence>MEMRQIANDQSDICNHVSVDVENQLKLVNFVRDKLRLLSPLSSECCIYRAPKQLRQAAEKSFIPKVVSIGPLHHNREDLQDMEVHKLRYLKEFLHRTEVKLEDCIKLIKNSEVRVRNCYAETIDVNSDSFVEMILVDATFIIEVLLRTSFPELISGNDCIVGRRRMLKCVALDMLLLENQIPFFVIEDLLSQANVVFSPENDDVRFTMFKLTGNLLNSVSPRVKGREGFINKPHSSRIEHFLDFVRITLLPPKLPAQKYLLRSLSSIPTVTQLYQAGVKFKAQHSRNLLDVRFEKGILEIPCMYLCVSREDLFKNLIAYEQCHFNDAYLNNFAFLMDRLVQTSKDVEILIQNQILETNFPDNQRATTFIKNLAPGAIMIGDDFIFADLCEDLNVYCRVPWHKWKATLKRDYFSTPWAIISVIAAIVLLLLTFLQTLFTINSNKCS</sequence>
<keyword evidence="2" id="KW-1185">Reference proteome</keyword>